<accession>A0A162DVX3</accession>
<evidence type="ECO:0000256" key="2">
    <source>
        <dbReference type="PIRSR" id="PIRSR000390-2"/>
    </source>
</evidence>
<dbReference type="OrthoDB" id="9810913at2"/>
<comment type="similarity">
    <text evidence="3">Belongs to the DegT/DnrJ/EryC1 family.</text>
</comment>
<evidence type="ECO:0000313" key="5">
    <source>
        <dbReference type="Proteomes" id="UP000075806"/>
    </source>
</evidence>
<evidence type="ECO:0000256" key="1">
    <source>
        <dbReference type="PIRSR" id="PIRSR000390-1"/>
    </source>
</evidence>
<dbReference type="AlphaFoldDB" id="A0A162DVX3"/>
<keyword evidence="4" id="KW-0167">Capsid protein</keyword>
<feature type="active site" description="Proton acceptor" evidence="1">
    <location>
        <position position="181"/>
    </location>
</feature>
<dbReference type="PANTHER" id="PTHR30244">
    <property type="entry name" value="TRANSAMINASE"/>
    <property type="match status" value="1"/>
</dbReference>
<dbReference type="SUPFAM" id="SSF53383">
    <property type="entry name" value="PLP-dependent transferases"/>
    <property type="match status" value="1"/>
</dbReference>
<reference evidence="4" key="1">
    <citation type="submission" date="2016-02" db="EMBL/GenBank/DDBJ databases">
        <title>Genome sequence of Bacillus trypoxylicola KCTC 13244(T).</title>
        <authorList>
            <person name="Jeong H."/>
            <person name="Park S.-H."/>
            <person name="Choi S.-K."/>
        </authorList>
    </citation>
    <scope>NUCLEOTIDE SEQUENCE [LARGE SCALE GENOMIC DNA]</scope>
    <source>
        <strain evidence="4">KCTC 13244</strain>
    </source>
</reference>
<evidence type="ECO:0000256" key="3">
    <source>
        <dbReference type="RuleBase" id="RU004508"/>
    </source>
</evidence>
<dbReference type="InterPro" id="IPR015422">
    <property type="entry name" value="PyrdxlP-dep_Trfase_small"/>
</dbReference>
<dbReference type="GO" id="GO:0000271">
    <property type="term" value="P:polysaccharide biosynthetic process"/>
    <property type="evidence" value="ECO:0007669"/>
    <property type="project" value="TreeGrafter"/>
</dbReference>
<sequence>MIRIIKPYIKYEDVEADIKEIFKTKQLTKGPFVTKFTEALSDYTQAKYVHLTSSATTALSTCLELINIKKGDEVIISDFSFPATANVVENIGAKPIFADVEIDTYNMDPTHLKSLINRQTKAVIFVDALGNPSNLLEVKKICEEHNIILIEDAACSIGSSINHKKIGNIADLTCFSFHPRKLLTTGEGGAILTNSTKWNEALNILLNHGATVCNQQVEFNSSGFNYRLPDLACVLGIHQLKILDQIIERRLELKKKYQSALEPLGFTLQTVKEPVKHNVQSIVFTTPNNINRNTLIQYLYDHQIETTIGTYSLSQTSYYLKKYQSPQPSSLFLQNHTITLPCHDDVPFDYVIEVIQNYRTNE</sequence>
<protein>
    <submittedName>
        <fullName evidence="4">Spore coat protein</fullName>
    </submittedName>
</protein>
<dbReference type="GO" id="GO:0030170">
    <property type="term" value="F:pyridoxal phosphate binding"/>
    <property type="evidence" value="ECO:0007669"/>
    <property type="project" value="TreeGrafter"/>
</dbReference>
<keyword evidence="2 3" id="KW-0663">Pyridoxal phosphate</keyword>
<dbReference type="InterPro" id="IPR015421">
    <property type="entry name" value="PyrdxlP-dep_Trfase_major"/>
</dbReference>
<proteinExistence type="inferred from homology"/>
<dbReference type="Proteomes" id="UP000075806">
    <property type="component" value="Unassembled WGS sequence"/>
</dbReference>
<dbReference type="PIRSF" id="PIRSF000390">
    <property type="entry name" value="PLP_StrS"/>
    <property type="match status" value="1"/>
</dbReference>
<comment type="caution">
    <text evidence="4">The sequence shown here is derived from an EMBL/GenBank/DDBJ whole genome shotgun (WGS) entry which is preliminary data.</text>
</comment>
<dbReference type="Pfam" id="PF01041">
    <property type="entry name" value="DegT_DnrJ_EryC1"/>
    <property type="match status" value="1"/>
</dbReference>
<dbReference type="RefSeq" id="WP_061948784.1">
    <property type="nucleotide sequence ID" value="NZ_LTAO01000013.1"/>
</dbReference>
<gene>
    <name evidence="4" type="ORF">AZF04_18620</name>
</gene>
<dbReference type="PANTHER" id="PTHR30244:SF34">
    <property type="entry name" value="DTDP-4-AMINO-4,6-DIDEOXYGALACTOSE TRANSAMINASE"/>
    <property type="match status" value="1"/>
</dbReference>
<dbReference type="EMBL" id="LTAO01000013">
    <property type="protein sequence ID" value="KYG31000.1"/>
    <property type="molecule type" value="Genomic_DNA"/>
</dbReference>
<dbReference type="Gene3D" id="3.90.1150.10">
    <property type="entry name" value="Aspartate Aminotransferase, domain 1"/>
    <property type="match status" value="1"/>
</dbReference>
<dbReference type="STRING" id="519424.AZF04_18620"/>
<dbReference type="CDD" id="cd00616">
    <property type="entry name" value="AHBA_syn"/>
    <property type="match status" value="1"/>
</dbReference>
<keyword evidence="5" id="KW-1185">Reference proteome</keyword>
<dbReference type="InterPro" id="IPR015424">
    <property type="entry name" value="PyrdxlP-dep_Trfase"/>
</dbReference>
<keyword evidence="4" id="KW-0946">Virion</keyword>
<name>A0A162DVX3_9BACI</name>
<dbReference type="GO" id="GO:0008483">
    <property type="term" value="F:transaminase activity"/>
    <property type="evidence" value="ECO:0007669"/>
    <property type="project" value="TreeGrafter"/>
</dbReference>
<organism evidence="4 5">
    <name type="scientific">Alkalihalobacillus trypoxylicola</name>
    <dbReference type="NCBI Taxonomy" id="519424"/>
    <lineage>
        <taxon>Bacteria</taxon>
        <taxon>Bacillati</taxon>
        <taxon>Bacillota</taxon>
        <taxon>Bacilli</taxon>
        <taxon>Bacillales</taxon>
        <taxon>Bacillaceae</taxon>
        <taxon>Alkalihalobacillus</taxon>
    </lineage>
</organism>
<feature type="modified residue" description="N6-(pyridoxal phosphate)lysine" evidence="2">
    <location>
        <position position="181"/>
    </location>
</feature>
<evidence type="ECO:0000313" key="4">
    <source>
        <dbReference type="EMBL" id="KYG31000.1"/>
    </source>
</evidence>
<dbReference type="Gene3D" id="3.40.640.10">
    <property type="entry name" value="Type I PLP-dependent aspartate aminotransferase-like (Major domain)"/>
    <property type="match status" value="1"/>
</dbReference>
<dbReference type="InterPro" id="IPR000653">
    <property type="entry name" value="DegT/StrS_aminotransferase"/>
</dbReference>